<feature type="domain" description="Oligopeptidase A N-terminal" evidence="12">
    <location>
        <begin position="116"/>
        <end position="241"/>
    </location>
</feature>
<dbReference type="PANTHER" id="PTHR11804:SF83">
    <property type="entry name" value="LD37516P"/>
    <property type="match status" value="1"/>
</dbReference>
<evidence type="ECO:0000259" key="11">
    <source>
        <dbReference type="Pfam" id="PF01432"/>
    </source>
</evidence>
<sequence length="784" mass="87220">MKWILTTRGAQHLRTRVPSRGSGAQRTRAVLLTRRDLNPHTGKTRSRGAAKAGGNQNQHARGFSACFASASGNSRFVSMAAAGATMEKPLLAQTELGTPLYDQVKDTTDKVVPSLKELLGELNAELTVLEESVGGSGGVSWETLVVPLEKIVDRLGKTWSVVTHLKAVCDTKALRDAVEEVQPEQVAFSLRLSQSEPLYRGFKAIREGAEWNGLSEARQRIVLENLRDAELAGVALQGEEKEKFNAIQQELSKLSTKFSNNVLDGTKAFVKTITDKAEVDGLPASALALASQTAVSKGHEGSTAEEGPWVFTLDIPSYLPVMLHAKNRALREETYKAYLTRASEGEIDNTPVITRILELRKQQANLLGYKCYADVSLAAKMATLDQANQLLEELRMASYDVAKKDMEEVKAFAKENGFDHELKHWDVNFWAERMREAKFDVNDEILRPYFPLPQVMQGLFDLVNKLFGIEVEAADGMTPIWNKDVRFFKISKDGKPQSYFYYDPYSRPEEKRGGAWMDEVVGRSKVLAPEGTEVRLPVAHMVCNQSPPIGDAPSLMTFREVETLFHEFGHALQHMLTQQEEGLVAGIRGVEWDAVELPSQFMENWCYHKRTLLGFAKHWETGEPLPDELYQKLVAAKNYRSGTMMMRQLHFACTDLGLHSDYDPAVHGTIYDFENSIADKTMILKPLPEDRFLCSFGHIFAGGYAAGYYSYKWAEVLSADAFSAFEDAGLEDDAKIADTGVRFRDTVLALGGGKAPELVFKEFRGRDPSTEPLLRHSGLTAATA</sequence>
<dbReference type="InterPro" id="IPR024079">
    <property type="entry name" value="MetalloPept_cat_dom_sf"/>
</dbReference>
<proteinExistence type="inferred from homology"/>
<dbReference type="FunFam" id="3.40.390.10:FF:000009">
    <property type="entry name" value="Oligopeptidase A"/>
    <property type="match status" value="1"/>
</dbReference>
<dbReference type="InterPro" id="IPR045666">
    <property type="entry name" value="OpdA_N"/>
</dbReference>
<feature type="domain" description="Peptidase M3A/M3B catalytic" evidence="11">
    <location>
        <begin position="321"/>
        <end position="778"/>
    </location>
</feature>
<keyword evidence="3 9" id="KW-0479">Metal-binding</keyword>
<dbReference type="Gene3D" id="1.10.1370.10">
    <property type="entry name" value="Neurolysin, domain 3"/>
    <property type="match status" value="1"/>
</dbReference>
<keyword evidence="6 9" id="KW-0482">Metalloprotease</keyword>
<evidence type="ECO:0000313" key="14">
    <source>
        <dbReference type="Proteomes" id="UP001472866"/>
    </source>
</evidence>
<dbReference type="GO" id="GO:0006518">
    <property type="term" value="P:peptide metabolic process"/>
    <property type="evidence" value="ECO:0007669"/>
    <property type="project" value="TreeGrafter"/>
</dbReference>
<comment type="cofactor">
    <cofactor evidence="9">
        <name>Zn(2+)</name>
        <dbReference type="ChEBI" id="CHEBI:29105"/>
    </cofactor>
    <text evidence="9">Binds 1 zinc ion.</text>
</comment>
<dbReference type="InterPro" id="IPR034005">
    <property type="entry name" value="M3A_DCP"/>
</dbReference>
<keyword evidence="14" id="KW-1185">Reference proteome</keyword>
<evidence type="ECO:0000256" key="6">
    <source>
        <dbReference type="ARBA" id="ARBA00023049"/>
    </source>
</evidence>
<gene>
    <name evidence="13" type="ORF">HKI87_03g25630</name>
</gene>
<comment type="catalytic activity">
    <reaction evidence="7">
        <text>Hydrolysis of oligopeptides, with broad specificity. Gly or Ala commonly occur as P1 or P1' residues, but more distant residues are also important, as is shown by the fact that Z-Gly-Pro-Gly-|-Gly-Pro-Ala is cleaved, but not Z-(Gly)(5).</text>
        <dbReference type="EC" id="3.4.24.70"/>
    </reaction>
</comment>
<dbReference type="CDD" id="cd06456">
    <property type="entry name" value="M3A_DCP"/>
    <property type="match status" value="1"/>
</dbReference>
<dbReference type="Proteomes" id="UP001472866">
    <property type="component" value="Chromosome 03"/>
</dbReference>
<keyword evidence="4 9" id="KW-0378">Hydrolase</keyword>
<dbReference type="GO" id="GO:0006508">
    <property type="term" value="P:proteolysis"/>
    <property type="evidence" value="ECO:0007669"/>
    <property type="project" value="UniProtKB-KW"/>
</dbReference>
<evidence type="ECO:0000256" key="4">
    <source>
        <dbReference type="ARBA" id="ARBA00022801"/>
    </source>
</evidence>
<evidence type="ECO:0000313" key="13">
    <source>
        <dbReference type="EMBL" id="WZN61029.1"/>
    </source>
</evidence>
<feature type="region of interest" description="Disordered" evidence="10">
    <location>
        <begin position="34"/>
        <end position="57"/>
    </location>
</feature>
<dbReference type="EC" id="3.4.24.70" evidence="8"/>
<evidence type="ECO:0000256" key="7">
    <source>
        <dbReference type="ARBA" id="ARBA00024603"/>
    </source>
</evidence>
<dbReference type="GO" id="GO:0046872">
    <property type="term" value="F:metal ion binding"/>
    <property type="evidence" value="ECO:0007669"/>
    <property type="project" value="UniProtKB-UniRule"/>
</dbReference>
<evidence type="ECO:0000256" key="10">
    <source>
        <dbReference type="SAM" id="MobiDB-lite"/>
    </source>
</evidence>
<dbReference type="Pfam" id="PF19310">
    <property type="entry name" value="TOP_N"/>
    <property type="match status" value="1"/>
</dbReference>
<dbReference type="Pfam" id="PF01432">
    <property type="entry name" value="Peptidase_M3"/>
    <property type="match status" value="1"/>
</dbReference>
<dbReference type="AlphaFoldDB" id="A0AAX4P571"/>
<dbReference type="SUPFAM" id="SSF55486">
    <property type="entry name" value="Metalloproteases ('zincins'), catalytic domain"/>
    <property type="match status" value="1"/>
</dbReference>
<evidence type="ECO:0000259" key="12">
    <source>
        <dbReference type="Pfam" id="PF19310"/>
    </source>
</evidence>
<organism evidence="13 14">
    <name type="scientific">Chloropicon roscoffensis</name>
    <dbReference type="NCBI Taxonomy" id="1461544"/>
    <lineage>
        <taxon>Eukaryota</taxon>
        <taxon>Viridiplantae</taxon>
        <taxon>Chlorophyta</taxon>
        <taxon>Chloropicophyceae</taxon>
        <taxon>Chloropicales</taxon>
        <taxon>Chloropicaceae</taxon>
        <taxon>Chloropicon</taxon>
    </lineage>
</organism>
<dbReference type="PANTHER" id="PTHR11804">
    <property type="entry name" value="PROTEASE M3 THIMET OLIGOPEPTIDASE-RELATED"/>
    <property type="match status" value="1"/>
</dbReference>
<dbReference type="InterPro" id="IPR001567">
    <property type="entry name" value="Pept_M3A_M3B_dom"/>
</dbReference>
<name>A0AAX4P571_9CHLO</name>
<dbReference type="InterPro" id="IPR045090">
    <property type="entry name" value="Pept_M3A_M3B"/>
</dbReference>
<comment type="similarity">
    <text evidence="1 9">Belongs to the peptidase M3 family.</text>
</comment>
<keyword evidence="2 9" id="KW-0645">Protease</keyword>
<evidence type="ECO:0000256" key="9">
    <source>
        <dbReference type="RuleBase" id="RU003435"/>
    </source>
</evidence>
<dbReference type="GO" id="GO:0004222">
    <property type="term" value="F:metalloendopeptidase activity"/>
    <property type="evidence" value="ECO:0007669"/>
    <property type="project" value="UniProtKB-EC"/>
</dbReference>
<dbReference type="InterPro" id="IPR024077">
    <property type="entry name" value="Neurolysin/TOP_dom2"/>
</dbReference>
<reference evidence="13 14" key="1">
    <citation type="submission" date="2024-03" db="EMBL/GenBank/DDBJ databases">
        <title>Complete genome sequence of the green alga Chloropicon roscoffensis RCC1871.</title>
        <authorList>
            <person name="Lemieux C."/>
            <person name="Pombert J.-F."/>
            <person name="Otis C."/>
            <person name="Turmel M."/>
        </authorList>
    </citation>
    <scope>NUCLEOTIDE SEQUENCE [LARGE SCALE GENOMIC DNA]</scope>
    <source>
        <strain evidence="13 14">RCC1871</strain>
    </source>
</reference>
<accession>A0AAX4P571</accession>
<evidence type="ECO:0000256" key="5">
    <source>
        <dbReference type="ARBA" id="ARBA00022833"/>
    </source>
</evidence>
<evidence type="ECO:0000256" key="8">
    <source>
        <dbReference type="ARBA" id="ARBA00026100"/>
    </source>
</evidence>
<dbReference type="Gene3D" id="3.40.390.10">
    <property type="entry name" value="Collagenase (Catalytic Domain)"/>
    <property type="match status" value="1"/>
</dbReference>
<dbReference type="EMBL" id="CP151503">
    <property type="protein sequence ID" value="WZN61029.1"/>
    <property type="molecule type" value="Genomic_DNA"/>
</dbReference>
<evidence type="ECO:0000256" key="1">
    <source>
        <dbReference type="ARBA" id="ARBA00006040"/>
    </source>
</evidence>
<protein>
    <recommendedName>
        <fullName evidence="8">oligopeptidase A</fullName>
        <ecNumber evidence="8">3.4.24.70</ecNumber>
    </recommendedName>
</protein>
<evidence type="ECO:0000256" key="2">
    <source>
        <dbReference type="ARBA" id="ARBA00022670"/>
    </source>
</evidence>
<evidence type="ECO:0000256" key="3">
    <source>
        <dbReference type="ARBA" id="ARBA00022723"/>
    </source>
</evidence>
<dbReference type="GO" id="GO:0005829">
    <property type="term" value="C:cytosol"/>
    <property type="evidence" value="ECO:0007669"/>
    <property type="project" value="UniProtKB-ARBA"/>
</dbReference>
<keyword evidence="5 9" id="KW-0862">Zinc</keyword>